<reference evidence="5 6" key="1">
    <citation type="submission" date="2015-05" db="EMBL/GenBank/DDBJ databases">
        <title>Whole genome sequence and identification of bacterial endophytes from Costus igneus.</title>
        <authorList>
            <person name="Lee Y.P."/>
            <person name="Gan H.M."/>
            <person name="Eng W."/>
            <person name="Wheatley M.S."/>
            <person name="Caraballo A."/>
            <person name="Polter S."/>
            <person name="Savka M.A."/>
            <person name="Hudson A.O."/>
        </authorList>
    </citation>
    <scope>NUCLEOTIDE SEQUENCE [LARGE SCALE GENOMIC DNA]</scope>
    <source>
        <strain evidence="5 6">RIT379</strain>
    </source>
</reference>
<feature type="DNA-binding region" description="H-T-H motif" evidence="3">
    <location>
        <begin position="21"/>
        <end position="40"/>
    </location>
</feature>
<evidence type="ECO:0000256" key="2">
    <source>
        <dbReference type="ARBA" id="ARBA00023125"/>
    </source>
</evidence>
<evidence type="ECO:0000259" key="4">
    <source>
        <dbReference type="PROSITE" id="PS50977"/>
    </source>
</evidence>
<dbReference type="AlphaFoldDB" id="A0A0J1IIT3"/>
<dbReference type="PATRIC" id="fig|1397.4.peg.832"/>
<dbReference type="InterPro" id="IPR009057">
    <property type="entry name" value="Homeodomain-like_sf"/>
</dbReference>
<keyword evidence="2 3" id="KW-0238">DNA-binding</keyword>
<keyword evidence="6" id="KW-1185">Reference proteome</keyword>
<dbReference type="InterPro" id="IPR036271">
    <property type="entry name" value="Tet_transcr_reg_TetR-rel_C_sf"/>
</dbReference>
<evidence type="ECO:0000256" key="1">
    <source>
        <dbReference type="ARBA" id="ARBA00022491"/>
    </source>
</evidence>
<dbReference type="InterPro" id="IPR050624">
    <property type="entry name" value="HTH-type_Tx_Regulator"/>
</dbReference>
<dbReference type="InterPro" id="IPR001647">
    <property type="entry name" value="HTH_TetR"/>
</dbReference>
<comment type="caution">
    <text evidence="5">The sequence shown here is derived from an EMBL/GenBank/DDBJ whole genome shotgun (WGS) entry which is preliminary data.</text>
</comment>
<evidence type="ECO:0000313" key="6">
    <source>
        <dbReference type="Proteomes" id="UP000036045"/>
    </source>
</evidence>
<dbReference type="EMBL" id="LDPH01000012">
    <property type="protein sequence ID" value="KLV25844.1"/>
    <property type="molecule type" value="Genomic_DNA"/>
</dbReference>
<feature type="domain" description="HTH tetR-type" evidence="4">
    <location>
        <begin position="1"/>
        <end position="58"/>
    </location>
</feature>
<name>A0A0J1IIT3_NIACI</name>
<dbReference type="SUPFAM" id="SSF48498">
    <property type="entry name" value="Tetracyclin repressor-like, C-terminal domain"/>
    <property type="match status" value="1"/>
</dbReference>
<dbReference type="Pfam" id="PF00440">
    <property type="entry name" value="TetR_N"/>
    <property type="match status" value="1"/>
</dbReference>
<protein>
    <submittedName>
        <fullName evidence="5">TetR family transcriptional regulator</fullName>
    </submittedName>
</protein>
<dbReference type="RefSeq" id="WP_047942735.1">
    <property type="nucleotide sequence ID" value="NZ_JABRVO010000137.1"/>
</dbReference>
<accession>A0A0J1IIT3</accession>
<dbReference type="PANTHER" id="PTHR43479">
    <property type="entry name" value="ACREF/ENVCD OPERON REPRESSOR-RELATED"/>
    <property type="match status" value="1"/>
</dbReference>
<dbReference type="OrthoDB" id="9812134at2"/>
<dbReference type="PROSITE" id="PS50977">
    <property type="entry name" value="HTH_TETR_2"/>
    <property type="match status" value="1"/>
</dbReference>
<gene>
    <name evidence="5" type="ORF">ABW02_13490</name>
</gene>
<evidence type="ECO:0000256" key="3">
    <source>
        <dbReference type="PROSITE-ProRule" id="PRU00335"/>
    </source>
</evidence>
<dbReference type="SUPFAM" id="SSF46689">
    <property type="entry name" value="Homeodomain-like"/>
    <property type="match status" value="1"/>
</dbReference>
<dbReference type="Proteomes" id="UP000036045">
    <property type="component" value="Unassembled WGS sequence"/>
</dbReference>
<keyword evidence="1" id="KW-0678">Repressor</keyword>
<dbReference type="GO" id="GO:0003677">
    <property type="term" value="F:DNA binding"/>
    <property type="evidence" value="ECO:0007669"/>
    <property type="project" value="UniProtKB-UniRule"/>
</dbReference>
<proteinExistence type="predicted"/>
<dbReference type="PANTHER" id="PTHR43479:SF11">
    <property type="entry name" value="ACREF_ENVCD OPERON REPRESSOR-RELATED"/>
    <property type="match status" value="1"/>
</dbReference>
<organism evidence="5 6">
    <name type="scientific">Niallia circulans</name>
    <name type="common">Bacillus circulans</name>
    <dbReference type="NCBI Taxonomy" id="1397"/>
    <lineage>
        <taxon>Bacteria</taxon>
        <taxon>Bacillati</taxon>
        <taxon>Bacillota</taxon>
        <taxon>Bacilli</taxon>
        <taxon>Bacillales</taxon>
        <taxon>Bacillaceae</taxon>
        <taxon>Niallia</taxon>
    </lineage>
</organism>
<dbReference type="PRINTS" id="PR00455">
    <property type="entry name" value="HTHTETR"/>
</dbReference>
<dbReference type="Gene3D" id="1.10.357.10">
    <property type="entry name" value="Tetracycline Repressor, domain 2"/>
    <property type="match status" value="1"/>
</dbReference>
<evidence type="ECO:0000313" key="5">
    <source>
        <dbReference type="EMBL" id="KLV25844.1"/>
    </source>
</evidence>
<sequence>MHNRIIDETIRLIQVKGFSFTVSELAANLGTSKRTIYQYFSSKDQIVDEIIEKLIHSIKQNEQEIVMDENTNVLDKIKLILCSTPEEFGIMDIRLLSDLKKHHFQQWEKLDIFLREEWSTVLTLMKQGIKQGNLRDINLDIFIELYLGAINQIYVSQSSLTIKEKLEAVMDILLNGISKYKEGD</sequence>